<evidence type="ECO:0000313" key="7">
    <source>
        <dbReference type="EMBL" id="QUO42436.1"/>
    </source>
</evidence>
<dbReference type="InterPro" id="IPR001764">
    <property type="entry name" value="Glyco_hydro_3_N"/>
</dbReference>
<dbReference type="Gene3D" id="3.40.50.1700">
    <property type="entry name" value="Glycoside hydrolase family 3 C-terminal domain"/>
    <property type="match status" value="1"/>
</dbReference>
<dbReference type="InterPro" id="IPR002772">
    <property type="entry name" value="Glyco_hydro_3_C"/>
</dbReference>
<dbReference type="InterPro" id="IPR036881">
    <property type="entry name" value="Glyco_hydro_3_C_sf"/>
</dbReference>
<evidence type="ECO:0000256" key="3">
    <source>
        <dbReference type="ARBA" id="ARBA00023295"/>
    </source>
</evidence>
<dbReference type="GO" id="GO:0009254">
    <property type="term" value="P:peptidoglycan turnover"/>
    <property type="evidence" value="ECO:0007669"/>
    <property type="project" value="TreeGrafter"/>
</dbReference>
<keyword evidence="3" id="KW-0326">Glycosidase</keyword>
<dbReference type="SUPFAM" id="SSF51445">
    <property type="entry name" value="(Trans)glycosidases"/>
    <property type="match status" value="1"/>
</dbReference>
<dbReference type="PANTHER" id="PTHR30480:SF16">
    <property type="entry name" value="GLYCOSIDE HYDROLASE FAMILY 3 DOMAIN PROTEIN"/>
    <property type="match status" value="1"/>
</dbReference>
<evidence type="ECO:0000259" key="5">
    <source>
        <dbReference type="Pfam" id="PF01915"/>
    </source>
</evidence>
<comment type="similarity">
    <text evidence="1">Belongs to the glycosyl hydrolase 3 family.</text>
</comment>
<dbReference type="PANTHER" id="PTHR30480">
    <property type="entry name" value="BETA-HEXOSAMINIDASE-RELATED"/>
    <property type="match status" value="1"/>
</dbReference>
<dbReference type="InterPro" id="IPR036962">
    <property type="entry name" value="Glyco_hydro_3_N_sf"/>
</dbReference>
<dbReference type="EMBL" id="CP066308">
    <property type="protein sequence ID" value="QQE75410.1"/>
    <property type="molecule type" value="Genomic_DNA"/>
</dbReference>
<dbReference type="PRINTS" id="PR00133">
    <property type="entry name" value="GLHYDRLASE3"/>
</dbReference>
<evidence type="ECO:0000313" key="6">
    <source>
        <dbReference type="EMBL" id="QQE75410.1"/>
    </source>
</evidence>
<evidence type="ECO:0000256" key="1">
    <source>
        <dbReference type="ARBA" id="ARBA00005336"/>
    </source>
</evidence>
<dbReference type="Proteomes" id="UP000677234">
    <property type="component" value="Chromosome"/>
</dbReference>
<accession>A0A7T5EMN6</accession>
<dbReference type="Pfam" id="PF01915">
    <property type="entry name" value="Glyco_hydro_3_C"/>
    <property type="match status" value="1"/>
</dbReference>
<organism evidence="6 8">
    <name type="scientific">Brevibacillus composti</name>
    <dbReference type="NCBI Taxonomy" id="2796470"/>
    <lineage>
        <taxon>Bacteria</taxon>
        <taxon>Bacillati</taxon>
        <taxon>Bacillota</taxon>
        <taxon>Bacilli</taxon>
        <taxon>Bacillales</taxon>
        <taxon>Paenibacillaceae</taxon>
        <taxon>Brevibacillus</taxon>
    </lineage>
</organism>
<proteinExistence type="inferred from homology"/>
<dbReference type="SUPFAM" id="SSF52279">
    <property type="entry name" value="Beta-D-glucan exohydrolase, C-terminal domain"/>
    <property type="match status" value="1"/>
</dbReference>
<name>A0A7T5EMN6_9BACL</name>
<evidence type="ECO:0000259" key="4">
    <source>
        <dbReference type="Pfam" id="PF00933"/>
    </source>
</evidence>
<keyword evidence="2 6" id="KW-0378">Hydrolase</keyword>
<dbReference type="Proteomes" id="UP000595847">
    <property type="component" value="Chromosome"/>
</dbReference>
<sequence length="551" mass="59930">MSVIGRLSLRHKIGQMLICGFGGHQSTDGIRELIREYGLGHVILFSRNADTARQLHQLSWQLKEWSSRYSDIPLGVAVDQEGGMVARVTGGVTPLPGNMAVGATRDASAAFELARISGTELRLLGVTTNFAPCLDISSNPHNPVIGVRSYGETAELVGSMGVAAIRGYHSAGMAAAAKHFPGHGDAAVDSHHALPVLDLDGKRLEQVELVPFQKAVEAGVDMVMTAHIVLPRIEPSRLPGTLSPAIVTGILREEWGYDGVVVSDCLEMEAIAGHYGVGEAAVMAVEAGVDLITVSHRYERQIEVLEALIQAVESGRLQEERIDQSVARILRVKQQRRMGEPMLAWEAVEAKLATGEERRTAERISEESITLIADEGGNLPLDRKAEILVIWPAVQAANDADERYGEKERLADFLRSAGMQVRELVVPTDPGADEIARAVKISRDYRQVVVTAYQAAFHPGQSRLIRELLAEHGKRLVVAATRNPADFTLFPEAGTFLCSYESRPLAMQSLARVLTGRVAPRGKLPVTLSASYPFGWRGSRDPIESSRDRKS</sequence>
<feature type="domain" description="Glycoside hydrolase family 3 C-terminal" evidence="5">
    <location>
        <begin position="369"/>
        <end position="530"/>
    </location>
</feature>
<gene>
    <name evidence="6" type="ORF">JD108_05690</name>
    <name evidence="7" type="ORF">KDJ56_05370</name>
</gene>
<reference evidence="6 8" key="1">
    <citation type="submission" date="2020-12" db="EMBL/GenBank/DDBJ databases">
        <title>strain FJAT-54423T represents a novel species of the genus Brevibacillus.</title>
        <authorList>
            <person name="Tang R."/>
        </authorList>
    </citation>
    <scope>NUCLEOTIDE SEQUENCE [LARGE SCALE GENOMIC DNA]</scope>
    <source>
        <strain evidence="6 8">FJAT-54423</strain>
    </source>
</reference>
<evidence type="ECO:0000256" key="2">
    <source>
        <dbReference type="ARBA" id="ARBA00022801"/>
    </source>
</evidence>
<reference evidence="7" key="2">
    <citation type="submission" date="2021-04" db="EMBL/GenBank/DDBJ databases">
        <title>Brevibacillus composti FJAT-54423, complete genome.</title>
        <authorList>
            <person name="Tang R."/>
        </authorList>
    </citation>
    <scope>NUCLEOTIDE SEQUENCE</scope>
    <source>
        <strain evidence="7">FJAT-54424</strain>
    </source>
</reference>
<protein>
    <submittedName>
        <fullName evidence="6">Glycoside hydrolase</fullName>
    </submittedName>
</protein>
<dbReference type="InterPro" id="IPR017853">
    <property type="entry name" value="GH"/>
</dbReference>
<dbReference type="GO" id="GO:0004553">
    <property type="term" value="F:hydrolase activity, hydrolyzing O-glycosyl compounds"/>
    <property type="evidence" value="ECO:0007669"/>
    <property type="project" value="InterPro"/>
</dbReference>
<dbReference type="InterPro" id="IPR050226">
    <property type="entry name" value="NagZ_Beta-hexosaminidase"/>
</dbReference>
<dbReference type="AlphaFoldDB" id="A0A7T5EMN6"/>
<dbReference type="KEGG" id="bcop:JD108_05690"/>
<dbReference type="EMBL" id="CP073708">
    <property type="protein sequence ID" value="QUO42436.1"/>
    <property type="molecule type" value="Genomic_DNA"/>
</dbReference>
<keyword evidence="9" id="KW-1185">Reference proteome</keyword>
<dbReference type="Gene3D" id="3.20.20.300">
    <property type="entry name" value="Glycoside hydrolase, family 3, N-terminal domain"/>
    <property type="match status" value="1"/>
</dbReference>
<evidence type="ECO:0000313" key="9">
    <source>
        <dbReference type="Proteomes" id="UP000677234"/>
    </source>
</evidence>
<dbReference type="GO" id="GO:0005975">
    <property type="term" value="P:carbohydrate metabolic process"/>
    <property type="evidence" value="ECO:0007669"/>
    <property type="project" value="InterPro"/>
</dbReference>
<evidence type="ECO:0000313" key="8">
    <source>
        <dbReference type="Proteomes" id="UP000595847"/>
    </source>
</evidence>
<dbReference type="RefSeq" id="WP_198828938.1">
    <property type="nucleotide sequence ID" value="NZ_CP066308.1"/>
</dbReference>
<dbReference type="Pfam" id="PF00933">
    <property type="entry name" value="Glyco_hydro_3"/>
    <property type="match status" value="1"/>
</dbReference>
<feature type="domain" description="Glycoside hydrolase family 3 N-terminal" evidence="4">
    <location>
        <begin position="9"/>
        <end position="332"/>
    </location>
</feature>